<evidence type="ECO:0000313" key="5">
    <source>
        <dbReference type="Proteomes" id="UP000092565"/>
    </source>
</evidence>
<evidence type="ECO:0000256" key="1">
    <source>
        <dbReference type="ARBA" id="ARBA00007177"/>
    </source>
</evidence>
<protein>
    <recommendedName>
        <fullName evidence="3">Urease accessory protein UreD</fullName>
    </recommendedName>
</protein>
<dbReference type="AlphaFoldDB" id="A0A1B0ZTJ4"/>
<dbReference type="GO" id="GO:0005737">
    <property type="term" value="C:cytoplasm"/>
    <property type="evidence" value="ECO:0007669"/>
    <property type="project" value="UniProtKB-SubCell"/>
</dbReference>
<organism evidence="4 5">
    <name type="scientific">Phaeobacter gallaeciensis</name>
    <dbReference type="NCBI Taxonomy" id="60890"/>
    <lineage>
        <taxon>Bacteria</taxon>
        <taxon>Pseudomonadati</taxon>
        <taxon>Pseudomonadota</taxon>
        <taxon>Alphaproteobacteria</taxon>
        <taxon>Rhodobacterales</taxon>
        <taxon>Roseobacteraceae</taxon>
        <taxon>Phaeobacter</taxon>
    </lineage>
</organism>
<comment type="subunit">
    <text evidence="3">UreD, UreF and UreG form a complex that acts as a GTP-hydrolysis-dependent molecular chaperone, activating the urease apoprotein by helping to assemble the nickel containing metallocenter of UreC. The UreE protein probably delivers the nickel.</text>
</comment>
<dbReference type="HAMAP" id="MF_01384">
    <property type="entry name" value="UreD"/>
    <property type="match status" value="1"/>
</dbReference>
<keyword evidence="3" id="KW-0963">Cytoplasm</keyword>
<dbReference type="PANTHER" id="PTHR33643:SF1">
    <property type="entry name" value="UREASE ACCESSORY PROTEIN D"/>
    <property type="match status" value="1"/>
</dbReference>
<keyword evidence="2 3" id="KW-0143">Chaperone</keyword>
<reference evidence="4 5" key="1">
    <citation type="submission" date="2016-04" db="EMBL/GenBank/DDBJ databases">
        <authorList>
            <person name="Evans L.H."/>
            <person name="Alamgir A."/>
            <person name="Owens N."/>
            <person name="Weber N.D."/>
            <person name="Virtaneva K."/>
            <person name="Barbian K."/>
            <person name="Babar A."/>
            <person name="Rosenke K."/>
        </authorList>
    </citation>
    <scope>NUCLEOTIDE SEQUENCE [LARGE SCALE GENOMIC DNA]</scope>
    <source>
        <strain evidence="4 5">JL2886</strain>
    </source>
</reference>
<comment type="similarity">
    <text evidence="1 3">Belongs to the UreD family.</text>
</comment>
<evidence type="ECO:0000313" key="4">
    <source>
        <dbReference type="EMBL" id="ANP37429.1"/>
    </source>
</evidence>
<dbReference type="EMBL" id="CP015124">
    <property type="protein sequence ID" value="ANP37429.1"/>
    <property type="molecule type" value="Genomic_DNA"/>
</dbReference>
<dbReference type="GO" id="GO:0016151">
    <property type="term" value="F:nickel cation binding"/>
    <property type="evidence" value="ECO:0007669"/>
    <property type="project" value="UniProtKB-UniRule"/>
</dbReference>
<keyword evidence="5" id="KW-1185">Reference proteome</keyword>
<proteinExistence type="inferred from homology"/>
<dbReference type="Proteomes" id="UP000092565">
    <property type="component" value="Chromosome"/>
</dbReference>
<keyword evidence="3" id="KW-0996">Nickel insertion</keyword>
<dbReference type="InterPro" id="IPR002669">
    <property type="entry name" value="UreD"/>
</dbReference>
<comment type="function">
    <text evidence="3">Required for maturation of urease via the functional incorporation of the urease nickel metallocenter.</text>
</comment>
<dbReference type="PATRIC" id="fig|60890.4.peg.2467"/>
<sequence length="288" mass="31246">MRQGVSKITEAAIISRQTATPVPTAQPRAVGRARVSVHHKDGAVRLKDLHQAGAMKLLFPQGRPHPEAVMVNTAGGITGGDRFSVAAAALDNSRLTVTTQAAERAYRAQPGETGRMETRLEVAAGARLNWLPQETILFNGSRFARRLRVDLAADARFLMVEPVVFGRIAMGEALTSARFSDRVEIRRDGQMIYYDGVELRDDIAATLDRPAVAGGARAMAALVLAHPRAESWLEPLRAMLPGTGGVSLLAKDLLVLRLLAADGFDLRQTLVPILDRLLPDGLPRAWRL</sequence>
<dbReference type="OrthoDB" id="9798842at2"/>
<evidence type="ECO:0000256" key="3">
    <source>
        <dbReference type="HAMAP-Rule" id="MF_01384"/>
    </source>
</evidence>
<name>A0A1B0ZTJ4_9RHOB</name>
<dbReference type="PANTHER" id="PTHR33643">
    <property type="entry name" value="UREASE ACCESSORY PROTEIN D"/>
    <property type="match status" value="1"/>
</dbReference>
<comment type="subcellular location">
    <subcellularLocation>
        <location evidence="3">Cytoplasm</location>
    </subcellularLocation>
</comment>
<gene>
    <name evidence="4" type="primary">ureD,ureH</name>
    <name evidence="3" type="synonym">ureD</name>
    <name evidence="4" type="ORF">JL2886_02540</name>
</gene>
<evidence type="ECO:0000256" key="2">
    <source>
        <dbReference type="ARBA" id="ARBA00023186"/>
    </source>
</evidence>
<dbReference type="Pfam" id="PF01774">
    <property type="entry name" value="UreD"/>
    <property type="match status" value="1"/>
</dbReference>
<accession>A0A1B0ZTJ4</accession>